<proteinExistence type="predicted"/>
<dbReference type="OrthoDB" id="5537330at2759"/>
<dbReference type="Proteomes" id="UP000326198">
    <property type="component" value="Unassembled WGS sequence"/>
</dbReference>
<dbReference type="AlphaFoldDB" id="A0A5N7BPY0"/>
<dbReference type="InterPro" id="IPR029032">
    <property type="entry name" value="AhpD-like"/>
</dbReference>
<evidence type="ECO:0008006" key="3">
    <source>
        <dbReference type="Google" id="ProtNLM"/>
    </source>
</evidence>
<organism evidence="1 2">
    <name type="scientific">Aspergillus bertholletiae</name>
    <dbReference type="NCBI Taxonomy" id="1226010"/>
    <lineage>
        <taxon>Eukaryota</taxon>
        <taxon>Fungi</taxon>
        <taxon>Dikarya</taxon>
        <taxon>Ascomycota</taxon>
        <taxon>Pezizomycotina</taxon>
        <taxon>Eurotiomycetes</taxon>
        <taxon>Eurotiomycetidae</taxon>
        <taxon>Eurotiales</taxon>
        <taxon>Aspergillaceae</taxon>
        <taxon>Aspergillus</taxon>
        <taxon>Aspergillus subgen. Circumdati</taxon>
    </lineage>
</organism>
<protein>
    <recommendedName>
        <fullName evidence="3">AhpD-like protein</fullName>
    </recommendedName>
</protein>
<accession>A0A5N7BPY0</accession>
<sequence length="237" mass="26435">MSKSFDKEFYRELAATSHSPFKWYMTVTVALGAINYPEEISKLNDLLLKEIIPQSEQLNELRKIREGLTKVCGIMGAAKTGSALRALADTTPAELMDSTYYRQDDDPQKAVRRGNEFFDRIYDSVPGHNKMKTLEASPDYYYITQELFYGRIFSFDGILGQLETGQVIVAALLGIECHTQAANHILGMLGNGACRKDVEEILFLVSALQNHYGVTVKSHTQFSMPTLESSTGDGLDS</sequence>
<dbReference type="Gene3D" id="1.20.1290.10">
    <property type="entry name" value="AhpD-like"/>
    <property type="match status" value="1"/>
</dbReference>
<keyword evidence="2" id="KW-1185">Reference proteome</keyword>
<dbReference type="EMBL" id="ML736153">
    <property type="protein sequence ID" value="KAE8383906.1"/>
    <property type="molecule type" value="Genomic_DNA"/>
</dbReference>
<dbReference type="PANTHER" id="PTHR28180">
    <property type="entry name" value="CONSERVED MITOCHONDRIAL PROTEIN-RELATED"/>
    <property type="match status" value="1"/>
</dbReference>
<dbReference type="InterPro" id="IPR052999">
    <property type="entry name" value="PTS1_Protein"/>
</dbReference>
<reference evidence="1 2" key="1">
    <citation type="submission" date="2019-04" db="EMBL/GenBank/DDBJ databases">
        <title>Friends and foes A comparative genomics studyof 23 Aspergillus species from section Flavi.</title>
        <authorList>
            <consortium name="DOE Joint Genome Institute"/>
            <person name="Kjaerbolling I."/>
            <person name="Vesth T."/>
            <person name="Frisvad J.C."/>
            <person name="Nybo J.L."/>
            <person name="Theobald S."/>
            <person name="Kildgaard S."/>
            <person name="Isbrandt T."/>
            <person name="Kuo A."/>
            <person name="Sato A."/>
            <person name="Lyhne E.K."/>
            <person name="Kogle M.E."/>
            <person name="Wiebenga A."/>
            <person name="Kun R.S."/>
            <person name="Lubbers R.J."/>
            <person name="Makela M.R."/>
            <person name="Barry K."/>
            <person name="Chovatia M."/>
            <person name="Clum A."/>
            <person name="Daum C."/>
            <person name="Haridas S."/>
            <person name="He G."/>
            <person name="LaButti K."/>
            <person name="Lipzen A."/>
            <person name="Mondo S."/>
            <person name="Riley R."/>
            <person name="Salamov A."/>
            <person name="Simmons B.A."/>
            <person name="Magnuson J.K."/>
            <person name="Henrissat B."/>
            <person name="Mortensen U.H."/>
            <person name="Larsen T.O."/>
            <person name="Devries R.P."/>
            <person name="Grigoriev I.V."/>
            <person name="Machida M."/>
            <person name="Baker S.E."/>
            <person name="Andersen M.R."/>
        </authorList>
    </citation>
    <scope>NUCLEOTIDE SEQUENCE [LARGE SCALE GENOMIC DNA]</scope>
    <source>
        <strain evidence="1 2">IBT 29228</strain>
    </source>
</reference>
<dbReference type="PANTHER" id="PTHR28180:SF2">
    <property type="entry name" value="PEROXISOMAL PROTEIN 2"/>
    <property type="match status" value="1"/>
</dbReference>
<dbReference type="SUPFAM" id="SSF69118">
    <property type="entry name" value="AhpD-like"/>
    <property type="match status" value="1"/>
</dbReference>
<evidence type="ECO:0000313" key="2">
    <source>
        <dbReference type="Proteomes" id="UP000326198"/>
    </source>
</evidence>
<evidence type="ECO:0000313" key="1">
    <source>
        <dbReference type="EMBL" id="KAE8383906.1"/>
    </source>
</evidence>
<gene>
    <name evidence="1" type="ORF">BDV26DRAFT_299337</name>
</gene>
<name>A0A5N7BPY0_9EURO</name>